<evidence type="ECO:0000313" key="4">
    <source>
        <dbReference type="Proteomes" id="UP001267878"/>
    </source>
</evidence>
<protein>
    <submittedName>
        <fullName evidence="3">Type IV pilus assembly protein PilA</fullName>
    </submittedName>
</protein>
<dbReference type="Pfam" id="PF14237">
    <property type="entry name" value="GYF_2"/>
    <property type="match status" value="1"/>
</dbReference>
<dbReference type="Proteomes" id="UP001267878">
    <property type="component" value="Unassembled WGS sequence"/>
</dbReference>
<organism evidence="3 4">
    <name type="scientific">Agrilutibacter niabensis</name>
    <dbReference type="NCBI Taxonomy" id="380628"/>
    <lineage>
        <taxon>Bacteria</taxon>
        <taxon>Pseudomonadati</taxon>
        <taxon>Pseudomonadota</taxon>
        <taxon>Gammaproteobacteria</taxon>
        <taxon>Lysobacterales</taxon>
        <taxon>Lysobacteraceae</taxon>
        <taxon>Agrilutibacter</taxon>
    </lineage>
</organism>
<feature type="transmembrane region" description="Helical" evidence="1">
    <location>
        <begin position="94"/>
        <end position="119"/>
    </location>
</feature>
<evidence type="ECO:0000259" key="2">
    <source>
        <dbReference type="Pfam" id="PF14237"/>
    </source>
</evidence>
<keyword evidence="1" id="KW-0472">Membrane</keyword>
<sequence length="246" mass="26922">MTRWHYVDGARNRIGPLSADELREHYRLRRLGRDSLVWCDGMVQWVALERVAVELDIDSITPAAAMPPPLPARVTAHASHPPTRSQQKGMSGCLIALIVCAAAAVPLAGILAAIAIPAYRDYVERARHASTAAPAYDEDSMAQSDAQVRTLVARAMTTYYPQRRECPDTFEFESLQVRDPGLAGNFTVDLDSNDGQHCGYRVTFLHQGPMIEGKALRYDAIPSGGSIEVRCSTAEIAAEFRPPNCG</sequence>
<dbReference type="InterPro" id="IPR025640">
    <property type="entry name" value="GYF_2"/>
</dbReference>
<feature type="domain" description="GYF" evidence="2">
    <location>
        <begin position="4"/>
        <end position="52"/>
    </location>
</feature>
<keyword evidence="1" id="KW-0812">Transmembrane</keyword>
<reference evidence="3 4" key="1">
    <citation type="submission" date="2023-07" db="EMBL/GenBank/DDBJ databases">
        <title>Sorghum-associated microbial communities from plants grown in Nebraska, USA.</title>
        <authorList>
            <person name="Schachtman D."/>
        </authorList>
    </citation>
    <scope>NUCLEOTIDE SEQUENCE [LARGE SCALE GENOMIC DNA]</scope>
    <source>
        <strain evidence="3 4">BE187</strain>
    </source>
</reference>
<gene>
    <name evidence="3" type="ORF">J2X04_002312</name>
</gene>
<dbReference type="EMBL" id="JAVDVW010000002">
    <property type="protein sequence ID" value="MDR7099931.1"/>
    <property type="molecule type" value="Genomic_DNA"/>
</dbReference>
<evidence type="ECO:0000256" key="1">
    <source>
        <dbReference type="SAM" id="Phobius"/>
    </source>
</evidence>
<keyword evidence="1" id="KW-1133">Transmembrane helix</keyword>
<dbReference type="RefSeq" id="WP_310054411.1">
    <property type="nucleotide sequence ID" value="NZ_JAVDVW010000002.1"/>
</dbReference>
<dbReference type="InterPro" id="IPR045584">
    <property type="entry name" value="Pilin-like"/>
</dbReference>
<dbReference type="Gene3D" id="3.30.700.10">
    <property type="entry name" value="Glycoprotein, Type 4 Pilin"/>
    <property type="match status" value="1"/>
</dbReference>
<dbReference type="SUPFAM" id="SSF54523">
    <property type="entry name" value="Pili subunits"/>
    <property type="match status" value="1"/>
</dbReference>
<keyword evidence="4" id="KW-1185">Reference proteome</keyword>
<evidence type="ECO:0000313" key="3">
    <source>
        <dbReference type="EMBL" id="MDR7099931.1"/>
    </source>
</evidence>
<name>A0ABU1VR28_9GAMM</name>
<comment type="caution">
    <text evidence="3">The sequence shown here is derived from an EMBL/GenBank/DDBJ whole genome shotgun (WGS) entry which is preliminary data.</text>
</comment>
<proteinExistence type="predicted"/>
<accession>A0ABU1VR28</accession>